<comment type="similarity">
    <text evidence="6">Belongs to the pseudouridine-5'-phosphate glycosidase family.</text>
</comment>
<dbReference type="EMBL" id="BSTX01000002">
    <property type="protein sequence ID" value="GLZ77882.1"/>
    <property type="molecule type" value="Genomic_DNA"/>
</dbReference>
<keyword evidence="1 6" id="KW-0479">Metal-binding</keyword>
<keyword evidence="8" id="KW-1185">Reference proteome</keyword>
<comment type="caution">
    <text evidence="7">The sequence shown here is derived from an EMBL/GenBank/DDBJ whole genome shotgun (WGS) entry which is preliminary data.</text>
</comment>
<dbReference type="GO" id="GO:0046113">
    <property type="term" value="P:nucleobase catabolic process"/>
    <property type="evidence" value="ECO:0007669"/>
    <property type="project" value="UniProtKB-UniRule"/>
</dbReference>
<evidence type="ECO:0000256" key="4">
    <source>
        <dbReference type="ARBA" id="ARBA00023239"/>
    </source>
</evidence>
<organism evidence="7 8">
    <name type="scientific">Actinorhabdospora filicis</name>
    <dbReference type="NCBI Taxonomy" id="1785913"/>
    <lineage>
        <taxon>Bacteria</taxon>
        <taxon>Bacillati</taxon>
        <taxon>Actinomycetota</taxon>
        <taxon>Actinomycetes</taxon>
        <taxon>Micromonosporales</taxon>
        <taxon>Micromonosporaceae</taxon>
        <taxon>Actinorhabdospora</taxon>
    </lineage>
</organism>
<feature type="active site" description="Nucleophile" evidence="6">
    <location>
        <position position="162"/>
    </location>
</feature>
<evidence type="ECO:0000313" key="7">
    <source>
        <dbReference type="EMBL" id="GLZ77882.1"/>
    </source>
</evidence>
<keyword evidence="3 6" id="KW-0464">Manganese</keyword>
<dbReference type="GO" id="GO:0016798">
    <property type="term" value="F:hydrolase activity, acting on glycosyl bonds"/>
    <property type="evidence" value="ECO:0007669"/>
    <property type="project" value="UniProtKB-KW"/>
</dbReference>
<dbReference type="GO" id="GO:0046872">
    <property type="term" value="F:metal ion binding"/>
    <property type="evidence" value="ECO:0007669"/>
    <property type="project" value="UniProtKB-KW"/>
</dbReference>
<evidence type="ECO:0000256" key="6">
    <source>
        <dbReference type="HAMAP-Rule" id="MF_01876"/>
    </source>
</evidence>
<evidence type="ECO:0000256" key="2">
    <source>
        <dbReference type="ARBA" id="ARBA00022801"/>
    </source>
</evidence>
<comment type="catalytic activity">
    <reaction evidence="6">
        <text>D-ribose 5-phosphate + uracil = psi-UMP + H2O</text>
        <dbReference type="Rhea" id="RHEA:18337"/>
        <dbReference type="ChEBI" id="CHEBI:15377"/>
        <dbReference type="ChEBI" id="CHEBI:17568"/>
        <dbReference type="ChEBI" id="CHEBI:58380"/>
        <dbReference type="ChEBI" id="CHEBI:78346"/>
        <dbReference type="EC" id="4.2.1.70"/>
    </reaction>
</comment>
<feature type="binding site" evidence="6">
    <location>
        <position position="141"/>
    </location>
    <ligand>
        <name>Mn(2+)</name>
        <dbReference type="ChEBI" id="CHEBI:29035"/>
    </ligand>
</feature>
<evidence type="ECO:0000256" key="3">
    <source>
        <dbReference type="ARBA" id="ARBA00023211"/>
    </source>
</evidence>
<dbReference type="GO" id="GO:0004730">
    <property type="term" value="F:pseudouridylate synthase activity"/>
    <property type="evidence" value="ECO:0007669"/>
    <property type="project" value="UniProtKB-UniRule"/>
</dbReference>
<evidence type="ECO:0000256" key="5">
    <source>
        <dbReference type="ARBA" id="ARBA00023295"/>
    </source>
</evidence>
<name>A0A9W6SLA5_9ACTN</name>
<protein>
    <recommendedName>
        <fullName evidence="6">Pseudouridine-5'-phosphate glycosidase</fullName>
        <shortName evidence="6">PsiMP glycosidase</shortName>
        <ecNumber evidence="6">4.2.1.70</ecNumber>
    </recommendedName>
</protein>
<feature type="binding site" evidence="6">
    <location>
        <position position="89"/>
    </location>
    <ligand>
        <name>substrate</name>
    </ligand>
</feature>
<dbReference type="Proteomes" id="UP001165079">
    <property type="component" value="Unassembled WGS sequence"/>
</dbReference>
<dbReference type="GO" id="GO:0005737">
    <property type="term" value="C:cytoplasm"/>
    <property type="evidence" value="ECO:0007669"/>
    <property type="project" value="TreeGrafter"/>
</dbReference>
<keyword evidence="5 6" id="KW-0326">Glycosidase</keyword>
<dbReference type="InterPro" id="IPR007342">
    <property type="entry name" value="PsuG"/>
</dbReference>
<reference evidence="7" key="1">
    <citation type="submission" date="2023-03" db="EMBL/GenBank/DDBJ databases">
        <title>Actinorhabdospora filicis NBRC 111898.</title>
        <authorList>
            <person name="Ichikawa N."/>
            <person name="Sato H."/>
            <person name="Tonouchi N."/>
        </authorList>
    </citation>
    <scope>NUCLEOTIDE SEQUENCE</scope>
    <source>
        <strain evidence="7">NBRC 111898</strain>
    </source>
</reference>
<evidence type="ECO:0000313" key="8">
    <source>
        <dbReference type="Proteomes" id="UP001165079"/>
    </source>
</evidence>
<gene>
    <name evidence="6 7" type="primary">psuG</name>
    <name evidence="7" type="ORF">Afil01_26890</name>
</gene>
<feature type="binding site" evidence="6">
    <location>
        <position position="109"/>
    </location>
    <ligand>
        <name>substrate</name>
    </ligand>
</feature>
<dbReference type="SUPFAM" id="SSF110581">
    <property type="entry name" value="Indigoidine synthase A-like"/>
    <property type="match status" value="1"/>
</dbReference>
<dbReference type="AlphaFoldDB" id="A0A9W6SLA5"/>
<dbReference type="InterPro" id="IPR022830">
    <property type="entry name" value="Indigdn_synthA-like"/>
</dbReference>
<keyword evidence="4 6" id="KW-0456">Lyase</keyword>
<proteinExistence type="inferred from homology"/>
<feature type="binding site" evidence="6">
    <location>
        <begin position="143"/>
        <end position="145"/>
    </location>
    <ligand>
        <name>substrate</name>
    </ligand>
</feature>
<comment type="subunit">
    <text evidence="6">Homotrimer.</text>
</comment>
<sequence>MTTPHPMLRLTDEVAQALRDRTPVVALESTIISHGMPYPQNVAMATEVEGIIREHGAVPATIAVLDGVPRIGLDAEGLELLAGDGNVTKVSVRDLPFVVARRMHGATTVAATMRLAALAGIRVFVTGGLGGVHRGAERTFDVSADLTELATTDVAVVSAGVKSILDIGLTLEKLETLGVPVLVNGSDEFPSFYSRGSGHGAPMRVDSAAEVAAVMAAKWGLGLSGGLVVANPIPEADEIPAERIGVIIARALDDMAALGIQGKDITPYLLGRIVELTEGASLTANIALVRANARLGAAIAKEYAARG</sequence>
<dbReference type="Gene3D" id="3.40.1790.10">
    <property type="entry name" value="Indigoidine synthase domain"/>
    <property type="match status" value="1"/>
</dbReference>
<dbReference type="HAMAP" id="MF_01876">
    <property type="entry name" value="PsiMP_glycosidase"/>
    <property type="match status" value="1"/>
</dbReference>
<dbReference type="PANTHER" id="PTHR42909">
    <property type="entry name" value="ZGC:136858"/>
    <property type="match status" value="1"/>
</dbReference>
<comment type="function">
    <text evidence="6">Catalyzes the reversible cleavage of pseudouridine 5'-phosphate (PsiMP) to ribose 5-phosphate and uracil. Functions biologically in the cleavage direction, as part of a pseudouridine degradation pathway.</text>
</comment>
<comment type="cofactor">
    <cofactor evidence="6">
        <name>Mn(2+)</name>
        <dbReference type="ChEBI" id="CHEBI:29035"/>
    </cofactor>
    <text evidence="6">Binds 1 Mn(2+) ion per subunit.</text>
</comment>
<accession>A0A9W6SLA5</accession>
<evidence type="ECO:0000256" key="1">
    <source>
        <dbReference type="ARBA" id="ARBA00022723"/>
    </source>
</evidence>
<keyword evidence="2 6" id="KW-0378">Hydrolase</keyword>
<feature type="active site" description="Proton donor" evidence="6">
    <location>
        <position position="28"/>
    </location>
</feature>
<dbReference type="PANTHER" id="PTHR42909:SF1">
    <property type="entry name" value="CARBOHYDRATE KINASE PFKB DOMAIN-CONTAINING PROTEIN"/>
    <property type="match status" value="1"/>
</dbReference>
<dbReference type="Pfam" id="PF04227">
    <property type="entry name" value="Indigoidine_A"/>
    <property type="match status" value="1"/>
</dbReference>
<dbReference type="EC" id="4.2.1.70" evidence="6"/>